<dbReference type="EMBL" id="CP003422">
    <property type="protein sequence ID" value="AFH64709.2"/>
    <property type="molecule type" value="Genomic_DNA"/>
</dbReference>
<reference evidence="2 3" key="1">
    <citation type="submission" date="2013-06" db="EMBL/GenBank/DDBJ databases">
        <title>Complete genome sequence of Paenibacillus mucilaginosus K02.</title>
        <authorList>
            <person name="Xiao B."/>
            <person name="Sun L."/>
            <person name="Xiao L."/>
            <person name="Lian B."/>
        </authorList>
    </citation>
    <scope>NUCLEOTIDE SEQUENCE [LARGE SCALE GENOMIC DNA]</scope>
    <source>
        <strain evidence="2 3">K02</strain>
    </source>
</reference>
<dbReference type="AlphaFoldDB" id="I0BQR2"/>
<proteinExistence type="predicted"/>
<dbReference type="Proteomes" id="UP000007392">
    <property type="component" value="Chromosome"/>
</dbReference>
<feature type="compositionally biased region" description="Basic and acidic residues" evidence="1">
    <location>
        <begin position="23"/>
        <end position="66"/>
    </location>
</feature>
<evidence type="ECO:0000256" key="1">
    <source>
        <dbReference type="SAM" id="MobiDB-lite"/>
    </source>
</evidence>
<sequence length="103" mass="10588">MVKSDRAMNGGQESEDAGEAPDVEGRGGRIERGMGSKGEKQRGFRPGTGERRQAGRGREERPRDEAPGEILPGQGEAGDSAGGSAGKLSREAQPGREGAGLAA</sequence>
<protein>
    <submittedName>
        <fullName evidence="2">Uncharacterized protein</fullName>
    </submittedName>
</protein>
<evidence type="ECO:0000313" key="2">
    <source>
        <dbReference type="EMBL" id="AFH64709.2"/>
    </source>
</evidence>
<accession>I0BQR2</accession>
<dbReference type="HOGENOM" id="CLU_2260963_0_0_9"/>
<feature type="region of interest" description="Disordered" evidence="1">
    <location>
        <begin position="1"/>
        <end position="103"/>
    </location>
</feature>
<name>I0BQR2_9BACL</name>
<feature type="compositionally biased region" description="Acidic residues" evidence="1">
    <location>
        <begin position="13"/>
        <end position="22"/>
    </location>
</feature>
<dbReference type="KEGG" id="pmw:B2K_29105"/>
<evidence type="ECO:0000313" key="3">
    <source>
        <dbReference type="Proteomes" id="UP000007392"/>
    </source>
</evidence>
<gene>
    <name evidence="2" type="ORF">B2K_29105</name>
</gene>
<organism evidence="2 3">
    <name type="scientific">Paenibacillus mucilaginosus K02</name>
    <dbReference type="NCBI Taxonomy" id="997761"/>
    <lineage>
        <taxon>Bacteria</taxon>
        <taxon>Bacillati</taxon>
        <taxon>Bacillota</taxon>
        <taxon>Bacilli</taxon>
        <taxon>Bacillales</taxon>
        <taxon>Paenibacillaceae</taxon>
        <taxon>Paenibacillus</taxon>
    </lineage>
</organism>